<feature type="transmembrane region" description="Helical" evidence="1">
    <location>
        <begin position="26"/>
        <end position="45"/>
    </location>
</feature>
<dbReference type="Proteomes" id="UP001205185">
    <property type="component" value="Unassembled WGS sequence"/>
</dbReference>
<evidence type="ECO:0000256" key="1">
    <source>
        <dbReference type="SAM" id="Phobius"/>
    </source>
</evidence>
<name>A0ABT1IFT0_9PSEU</name>
<proteinExistence type="predicted"/>
<reference evidence="2 3" key="1">
    <citation type="submission" date="2022-06" db="EMBL/GenBank/DDBJ databases">
        <title>Genomic Encyclopedia of Archaeal and Bacterial Type Strains, Phase II (KMG-II): from individual species to whole genera.</title>
        <authorList>
            <person name="Goeker M."/>
        </authorList>
    </citation>
    <scope>NUCLEOTIDE SEQUENCE [LARGE SCALE GENOMIC DNA]</scope>
    <source>
        <strain evidence="2 3">DSM 44255</strain>
    </source>
</reference>
<evidence type="ECO:0000313" key="3">
    <source>
        <dbReference type="Proteomes" id="UP001205185"/>
    </source>
</evidence>
<dbReference type="EMBL" id="JAMTCO010000009">
    <property type="protein sequence ID" value="MCP2271470.1"/>
    <property type="molecule type" value="Genomic_DNA"/>
</dbReference>
<keyword evidence="1" id="KW-0812">Transmembrane</keyword>
<sequence length="204" mass="21371">MRALVGVLGCLGAAFAGWTLYEQLTAGAPAFAVRIAVCVALFVAAGILLIHYALLATLFAAGLALLLAGAPGTNWLYVGIGAYLLVTALLGTWLVISGTRERAKYAPLVETLIAHGSRHAGEVTATQDTGKHGGDTQVTVEVTVSHSSGPTTLSRSFSVVHIPRVGDPVLVLRTPEHTALVFTGDRDHRDELRRQLKAAGAARL</sequence>
<gene>
    <name evidence="2" type="ORF">LV75_003984</name>
</gene>
<keyword evidence="1" id="KW-1133">Transmembrane helix</keyword>
<feature type="transmembrane region" description="Helical" evidence="1">
    <location>
        <begin position="76"/>
        <end position="96"/>
    </location>
</feature>
<accession>A0ABT1IFT0</accession>
<keyword evidence="1" id="KW-0472">Membrane</keyword>
<evidence type="ECO:0000313" key="2">
    <source>
        <dbReference type="EMBL" id="MCP2271470.1"/>
    </source>
</evidence>
<comment type="caution">
    <text evidence="2">The sequence shown here is derived from an EMBL/GenBank/DDBJ whole genome shotgun (WGS) entry which is preliminary data.</text>
</comment>
<organism evidence="2 3">
    <name type="scientific">Actinokineospora diospyrosa</name>
    <dbReference type="NCBI Taxonomy" id="103728"/>
    <lineage>
        <taxon>Bacteria</taxon>
        <taxon>Bacillati</taxon>
        <taxon>Actinomycetota</taxon>
        <taxon>Actinomycetes</taxon>
        <taxon>Pseudonocardiales</taxon>
        <taxon>Pseudonocardiaceae</taxon>
        <taxon>Actinokineospora</taxon>
    </lineage>
</organism>
<keyword evidence="3" id="KW-1185">Reference proteome</keyword>
<protein>
    <submittedName>
        <fullName evidence="2">Uncharacterized protein</fullName>
    </submittedName>
</protein>